<dbReference type="EMBL" id="QGKX02001347">
    <property type="protein sequence ID" value="KAF3526049.1"/>
    <property type="molecule type" value="Genomic_DNA"/>
</dbReference>
<organism evidence="2 3">
    <name type="scientific">Brassica cretica</name>
    <name type="common">Mustard</name>
    <dbReference type="NCBI Taxonomy" id="69181"/>
    <lineage>
        <taxon>Eukaryota</taxon>
        <taxon>Viridiplantae</taxon>
        <taxon>Streptophyta</taxon>
        <taxon>Embryophyta</taxon>
        <taxon>Tracheophyta</taxon>
        <taxon>Spermatophyta</taxon>
        <taxon>Magnoliopsida</taxon>
        <taxon>eudicotyledons</taxon>
        <taxon>Gunneridae</taxon>
        <taxon>Pentapetalae</taxon>
        <taxon>rosids</taxon>
        <taxon>malvids</taxon>
        <taxon>Brassicales</taxon>
        <taxon>Brassicaceae</taxon>
        <taxon>Brassiceae</taxon>
        <taxon>Brassica</taxon>
    </lineage>
</organism>
<evidence type="ECO:0000256" key="1">
    <source>
        <dbReference type="SAM" id="MobiDB-lite"/>
    </source>
</evidence>
<accession>A0A8S9PZ21</accession>
<gene>
    <name evidence="2" type="ORF">F2Q69_00050981</name>
</gene>
<dbReference type="Proteomes" id="UP000712600">
    <property type="component" value="Unassembled WGS sequence"/>
</dbReference>
<proteinExistence type="predicted"/>
<protein>
    <submittedName>
        <fullName evidence="2">Uncharacterized protein</fullName>
    </submittedName>
</protein>
<feature type="compositionally biased region" description="Basic and acidic residues" evidence="1">
    <location>
        <begin position="229"/>
        <end position="238"/>
    </location>
</feature>
<comment type="caution">
    <text evidence="2">The sequence shown here is derived from an EMBL/GenBank/DDBJ whole genome shotgun (WGS) entry which is preliminary data.</text>
</comment>
<sequence length="285" mass="30574">MKPKKVSSLVVSVVALTRSSLSPTPSSLSALSRLVVSLCPSSLSVRRRSCAVVSVDDSRRILCRCRSIFSVASLGPASLSMHASSVSFCLLSRSRVSPGDKGTLDSYLKASLEDDKNITNSVFQASESQVLDKGVATAEKHATDGLLCANQKDNSDLRDFATGFLSLYCSEVRSVGGPPPHQNANELKRPSSSSLLVQDMQYPRKMRCDSQNIRSLDELAHPLGSKPESVSDKKDKSVSDPMQKIPSNQSAEISMGLRKCTKAPESSTHLTECHTPGSVVKTCVA</sequence>
<feature type="region of interest" description="Disordered" evidence="1">
    <location>
        <begin position="219"/>
        <end position="254"/>
    </location>
</feature>
<name>A0A8S9PZ21_BRACR</name>
<evidence type="ECO:0000313" key="3">
    <source>
        <dbReference type="Proteomes" id="UP000712600"/>
    </source>
</evidence>
<dbReference type="AlphaFoldDB" id="A0A8S9PZ21"/>
<evidence type="ECO:0000313" key="2">
    <source>
        <dbReference type="EMBL" id="KAF3526049.1"/>
    </source>
</evidence>
<reference evidence="2" key="1">
    <citation type="submission" date="2019-12" db="EMBL/GenBank/DDBJ databases">
        <title>Genome sequencing and annotation of Brassica cretica.</title>
        <authorList>
            <person name="Studholme D.J."/>
            <person name="Sarris P."/>
        </authorList>
    </citation>
    <scope>NUCLEOTIDE SEQUENCE</scope>
    <source>
        <strain evidence="2">PFS-109/04</strain>
        <tissue evidence="2">Leaf</tissue>
    </source>
</reference>